<protein>
    <submittedName>
        <fullName evidence="1">Uncharacterized protein</fullName>
    </submittedName>
</protein>
<comment type="caution">
    <text evidence="1">The sequence shown here is derived from an EMBL/GenBank/DDBJ whole genome shotgun (WGS) entry which is preliminary data.</text>
</comment>
<dbReference type="EMBL" id="RCIY01000076">
    <property type="protein sequence ID" value="TGG79717.1"/>
    <property type="molecule type" value="Genomic_DNA"/>
</dbReference>
<reference evidence="1 2" key="1">
    <citation type="submission" date="2018-10" db="EMBL/GenBank/DDBJ databases">
        <title>Isolation of pseudouridimycin from Streptomyces albus DSM 40763.</title>
        <authorList>
            <person name="Rosenqvist P."/>
            <person name="Metsae-Ketelae M."/>
            <person name="Virta P."/>
        </authorList>
    </citation>
    <scope>NUCLEOTIDE SEQUENCE [LARGE SCALE GENOMIC DNA]</scope>
    <source>
        <strain evidence="1 2">DSM 40763</strain>
    </source>
</reference>
<dbReference type="AlphaFoldDB" id="A0A6C1BW85"/>
<gene>
    <name evidence="1" type="ORF">D8771_23595</name>
</gene>
<evidence type="ECO:0000313" key="1">
    <source>
        <dbReference type="EMBL" id="TGG79717.1"/>
    </source>
</evidence>
<dbReference type="GeneID" id="75185848"/>
<sequence>MSTSTDTQPHRSVTVDVHTMGGTFDETAVDRWELEAARRALKNLKTVAGGQVMMDLLADQIAAGDRFQKGLVEASAGTYRESRTEFTVHGLGGSELAGWFGSQAGTGRFQDKTLLLNAHPEHYVEPPSYTGGMVETIGGHLTRFKVSVARELPPAVGAYLDAAYPVTLMNALLALDDGTPFAYCLHQARDTATGADVVVRVIYPSAAPDSMIEGHCRHLAIEFRSWIRNAAAAAR</sequence>
<name>A0A6C1BW85_9ACTN</name>
<evidence type="ECO:0000313" key="2">
    <source>
        <dbReference type="Proteomes" id="UP000298111"/>
    </source>
</evidence>
<dbReference type="RefSeq" id="WP_016473180.1">
    <property type="nucleotide sequence ID" value="NZ_BBQG01000013.1"/>
</dbReference>
<organism evidence="1 2">
    <name type="scientific">Streptomyces albus</name>
    <dbReference type="NCBI Taxonomy" id="1888"/>
    <lineage>
        <taxon>Bacteria</taxon>
        <taxon>Bacillati</taxon>
        <taxon>Actinomycetota</taxon>
        <taxon>Actinomycetes</taxon>
        <taxon>Kitasatosporales</taxon>
        <taxon>Streptomycetaceae</taxon>
        <taxon>Streptomyces</taxon>
    </lineage>
</organism>
<dbReference type="Proteomes" id="UP000298111">
    <property type="component" value="Unassembled WGS sequence"/>
</dbReference>
<accession>A0A6C1BW85</accession>
<proteinExistence type="predicted"/>